<dbReference type="GO" id="GO:0043625">
    <property type="term" value="C:delta DNA polymerase complex"/>
    <property type="evidence" value="ECO:0007669"/>
    <property type="project" value="TreeGrafter"/>
</dbReference>
<dbReference type="Pfam" id="PF00136">
    <property type="entry name" value="DNA_pol_B"/>
    <property type="match status" value="2"/>
</dbReference>
<gene>
    <name evidence="10" type="ORF">Ctob_010621</name>
</gene>
<evidence type="ECO:0000313" key="11">
    <source>
        <dbReference type="Proteomes" id="UP000037460"/>
    </source>
</evidence>
<feature type="region of interest" description="Disordered" evidence="8">
    <location>
        <begin position="910"/>
        <end position="943"/>
    </location>
</feature>
<dbReference type="EMBL" id="JWZX01002921">
    <property type="protein sequence ID" value="KOO25848.1"/>
    <property type="molecule type" value="Genomic_DNA"/>
</dbReference>
<dbReference type="GO" id="GO:0006297">
    <property type="term" value="P:nucleotide-excision repair, DNA gap filling"/>
    <property type="evidence" value="ECO:0007669"/>
    <property type="project" value="TreeGrafter"/>
</dbReference>
<keyword evidence="11" id="KW-1185">Reference proteome</keyword>
<dbReference type="PANTHER" id="PTHR10322">
    <property type="entry name" value="DNA POLYMERASE CATALYTIC SUBUNIT"/>
    <property type="match status" value="1"/>
</dbReference>
<dbReference type="Gene3D" id="1.10.287.690">
    <property type="entry name" value="Helix hairpin bin"/>
    <property type="match status" value="1"/>
</dbReference>
<feature type="compositionally biased region" description="Low complexity" evidence="8">
    <location>
        <begin position="101"/>
        <end position="114"/>
    </location>
</feature>
<dbReference type="InterPro" id="IPR043502">
    <property type="entry name" value="DNA/RNA_pol_sf"/>
</dbReference>
<dbReference type="PRINTS" id="PR00106">
    <property type="entry name" value="DNAPOLB"/>
</dbReference>
<dbReference type="GO" id="GO:0003887">
    <property type="term" value="F:DNA-directed DNA polymerase activity"/>
    <property type="evidence" value="ECO:0007669"/>
    <property type="project" value="UniProtKB-KW"/>
</dbReference>
<dbReference type="InterPro" id="IPR006134">
    <property type="entry name" value="DNA-dir_DNA_pol_B_multi_dom"/>
</dbReference>
<sequence length="1466" mass="155614">METSLAAASSAHATAPAPAPAGGMKRVRSLVEQLQDEERRIQRLKSPLGMDDGLGMDVVAPCAPTQPTGSSMHAEAVAVEERMELEDRALVEDRREEQLESSVGAAATSESAATMAPAKAEAAAADAASAPRGGSTASSSTLTMMVLDLQEAADHSMHIYGVLLGGGSVLLNVSGFRNFFYLELRELAAHPAATASTYPLADAGVLAAENDDERIAAMVVDALAADGQHKLGRSAASEQLAVRPVRRMPLLACYQHVVGAVAGTGRSAAALPTSAAALTVRLLRVEFAPPLKPKGLLEALGRAIQPADSPLRQHLQIDEQQQIVSFESQMAPAGTSALARRFAIEKDLAGGAWLTARNVAPPPEPLGSSCQHEFVCTHGDLTGHAPDILATADHTEERWTDVHTDVHTDERWTRLPRLSTLAVRVVSTLGHSEPQWEAGEGTSATVDGVRLISCESSTTDGGPPSLVVLAVASSSGVTTLPAANGVCGAQPIELRSFTSEAELLLAFERFVAEVDPDLLLTYDARCLGLVSTRHAELLLGIGLGPKPPKPAAHKGKVKAAGGGTSSPLQLGRQRGEPIKVVPIVTYGKQWQAKGGRQQTSENLETTEVLGLTGRFSCDLLRAMVNHQSHKLTTYTFGQAIEAVLGEPTELVLPEVLAAAPIERAARHAAQQCRQLSALCRKLKTIEETVEMARLTGLPLRTIANQAQMVRTENLLLKAARTLGYVLPLNTVPAHLRWSSSMMPSDGRAYQHWPWPLSELDREQRWSIDIGVAAHCSRTAAQADGSAGLHTDPVVVLDYASLYPSCFIANNICYSTLLPAGAHETGAHDGAFIATPGTVGPNSRRPGVTKPFDLYPWEESAEGANEVRRWPGSAIAFASSSTHAGLMPRLLTRLLAERRAVKARIKALNTARAKEHAQETAQHGVKEHAQETAADAGAADSGAPGALGKAGHSDLCAVLEARQLTLKLLANASYGFTGADTSHLCCKPLAEACLRFGNYYCKRASELLESEGLGHVPSVASPTARWPGAHAIYANTDSVFVKLPGRSAAEAAQIGREMAAFVSHHPSLPTALTLEYERVLMPCLLDGHNRYAGAEWVHGTEERPALHQKGLLERTQCRHVQATILQAMRDLLLDRSLEAALRSVMAASKKLLGGKVPVSELVEGGFLKRANQRDLMRMAGLVGKDGEREKVDKTTREQDASLARSPSYACAIEQLKASASASGTPTRVFRLGEYVPFVLVSKSGGASGSKQFENVATADDVVLRRTPVSLKLLYTNRLLPALFGQFQERTGTTTKAAAAADKPALLGRLLPADRVALLRSEAARVSCDGVLTCADAWRLYGLREAPKEARMATGAQKGQTSLGAFFGTKPSTPAPPLPALPTDAPSVFTSTPSDGGDDGSTSAAATPARGKDKAAEAASLEAERKQLVEQRAAIARASGRIDDKEPLLLHNLVAQLANVERQLASLR</sequence>
<organism evidence="10 11">
    <name type="scientific">Chrysochromulina tobinii</name>
    <dbReference type="NCBI Taxonomy" id="1460289"/>
    <lineage>
        <taxon>Eukaryota</taxon>
        <taxon>Haptista</taxon>
        <taxon>Haptophyta</taxon>
        <taxon>Prymnesiophyceae</taxon>
        <taxon>Prymnesiales</taxon>
        <taxon>Chrysochromulinaceae</taxon>
        <taxon>Chrysochromulina</taxon>
    </lineage>
</organism>
<comment type="catalytic activity">
    <reaction evidence="7">
        <text>DNA(n) + a 2'-deoxyribonucleoside 5'-triphosphate = DNA(n+1) + diphosphate</text>
        <dbReference type="Rhea" id="RHEA:22508"/>
        <dbReference type="Rhea" id="RHEA-COMP:17339"/>
        <dbReference type="Rhea" id="RHEA-COMP:17340"/>
        <dbReference type="ChEBI" id="CHEBI:33019"/>
        <dbReference type="ChEBI" id="CHEBI:61560"/>
        <dbReference type="ChEBI" id="CHEBI:173112"/>
        <dbReference type="EC" id="2.7.7.7"/>
    </reaction>
</comment>
<dbReference type="InterPro" id="IPR023211">
    <property type="entry name" value="DNA_pol_palm_dom_sf"/>
</dbReference>
<dbReference type="GO" id="GO:0045004">
    <property type="term" value="P:DNA replication proofreading"/>
    <property type="evidence" value="ECO:0007669"/>
    <property type="project" value="TreeGrafter"/>
</dbReference>
<dbReference type="InterPro" id="IPR006172">
    <property type="entry name" value="DNA-dir_DNA_pol_B"/>
</dbReference>
<evidence type="ECO:0000256" key="4">
    <source>
        <dbReference type="ARBA" id="ARBA00022695"/>
    </source>
</evidence>
<accession>A0A0M0JHY3</accession>
<keyword evidence="5" id="KW-0239">DNA-directed DNA polymerase</keyword>
<name>A0A0M0JHY3_9EUKA</name>
<dbReference type="InterPro" id="IPR050240">
    <property type="entry name" value="DNA_pol_type-B"/>
</dbReference>
<comment type="similarity">
    <text evidence="1">Belongs to the DNA polymerase type-B family.</text>
</comment>
<feature type="domain" description="DNA-directed DNA polymerase family B multifunctional" evidence="9">
    <location>
        <begin position="954"/>
        <end position="1161"/>
    </location>
</feature>
<feature type="compositionally biased region" description="Polar residues" evidence="8">
    <location>
        <begin position="1386"/>
        <end position="1403"/>
    </location>
</feature>
<feature type="region of interest" description="Disordered" evidence="8">
    <location>
        <begin position="547"/>
        <end position="571"/>
    </location>
</feature>
<evidence type="ECO:0000256" key="8">
    <source>
        <dbReference type="SAM" id="MobiDB-lite"/>
    </source>
</evidence>
<feature type="compositionally biased region" description="Low complexity" evidence="8">
    <location>
        <begin position="932"/>
        <end position="943"/>
    </location>
</feature>
<feature type="compositionally biased region" description="Basic and acidic residues" evidence="8">
    <location>
        <begin position="911"/>
        <end position="929"/>
    </location>
</feature>
<reference evidence="11" key="1">
    <citation type="journal article" date="2015" name="PLoS Genet.">
        <title>Genome Sequence and Transcriptome Analyses of Chrysochromulina tobin: Metabolic Tools for Enhanced Algal Fitness in the Prominent Order Prymnesiales (Haptophyceae).</title>
        <authorList>
            <person name="Hovde B.T."/>
            <person name="Deodato C.R."/>
            <person name="Hunsperger H.M."/>
            <person name="Ryken S.A."/>
            <person name="Yost W."/>
            <person name="Jha R.K."/>
            <person name="Patterson J."/>
            <person name="Monnat R.J. Jr."/>
            <person name="Barlow S.B."/>
            <person name="Starkenburg S.R."/>
            <person name="Cattolico R.A."/>
        </authorList>
    </citation>
    <scope>NUCLEOTIDE SEQUENCE</scope>
    <source>
        <strain evidence="11">CCMP291</strain>
    </source>
</reference>
<dbReference type="OrthoDB" id="2414538at2759"/>
<keyword evidence="4" id="KW-0548">Nucleotidyltransferase</keyword>
<dbReference type="SUPFAM" id="SSF53098">
    <property type="entry name" value="Ribonuclease H-like"/>
    <property type="match status" value="1"/>
</dbReference>
<evidence type="ECO:0000256" key="1">
    <source>
        <dbReference type="ARBA" id="ARBA00005755"/>
    </source>
</evidence>
<proteinExistence type="inferred from homology"/>
<evidence type="ECO:0000256" key="2">
    <source>
        <dbReference type="ARBA" id="ARBA00012417"/>
    </source>
</evidence>
<dbReference type="Gene3D" id="3.90.1600.10">
    <property type="entry name" value="Palm domain of DNA polymerase"/>
    <property type="match status" value="1"/>
</dbReference>
<dbReference type="EC" id="2.7.7.7" evidence="2"/>
<dbReference type="Gene3D" id="3.30.420.10">
    <property type="entry name" value="Ribonuclease H-like superfamily/Ribonuclease H"/>
    <property type="match status" value="1"/>
</dbReference>
<dbReference type="GO" id="GO:0008296">
    <property type="term" value="F:3'-5'-DNA exonuclease activity"/>
    <property type="evidence" value="ECO:0007669"/>
    <property type="project" value="TreeGrafter"/>
</dbReference>
<dbReference type="InterPro" id="IPR012337">
    <property type="entry name" value="RNaseH-like_sf"/>
</dbReference>
<dbReference type="SUPFAM" id="SSF56672">
    <property type="entry name" value="DNA/RNA polymerases"/>
    <property type="match status" value="1"/>
</dbReference>
<dbReference type="InterPro" id="IPR036397">
    <property type="entry name" value="RNaseH_sf"/>
</dbReference>
<feature type="region of interest" description="Disordered" evidence="8">
    <location>
        <begin position="1"/>
        <end position="24"/>
    </location>
</feature>
<feature type="compositionally biased region" description="Low complexity" evidence="8">
    <location>
        <begin position="1"/>
        <end position="16"/>
    </location>
</feature>
<keyword evidence="6" id="KW-0238">DNA-binding</keyword>
<dbReference type="PANTHER" id="PTHR10322:SF35">
    <property type="entry name" value="DNA-DIRECTED DNA POLYMERASE"/>
    <property type="match status" value="1"/>
</dbReference>
<comment type="caution">
    <text evidence="10">The sequence shown here is derived from an EMBL/GenBank/DDBJ whole genome shotgun (WGS) entry which is preliminary data.</text>
</comment>
<evidence type="ECO:0000313" key="10">
    <source>
        <dbReference type="EMBL" id="KOO25848.1"/>
    </source>
</evidence>
<keyword evidence="3" id="KW-0808">Transferase</keyword>
<dbReference type="GO" id="GO:0003677">
    <property type="term" value="F:DNA binding"/>
    <property type="evidence" value="ECO:0007669"/>
    <property type="project" value="UniProtKB-KW"/>
</dbReference>
<evidence type="ECO:0000256" key="7">
    <source>
        <dbReference type="ARBA" id="ARBA00049244"/>
    </source>
</evidence>
<dbReference type="Proteomes" id="UP000037460">
    <property type="component" value="Unassembled WGS sequence"/>
</dbReference>
<evidence type="ECO:0000256" key="6">
    <source>
        <dbReference type="ARBA" id="ARBA00023125"/>
    </source>
</evidence>
<protein>
    <recommendedName>
        <fullName evidence="2">DNA-directed DNA polymerase</fullName>
        <ecNumber evidence="2">2.7.7.7</ecNumber>
    </recommendedName>
</protein>
<feature type="region of interest" description="Disordered" evidence="8">
    <location>
        <begin position="92"/>
        <end position="114"/>
    </location>
</feature>
<feature type="region of interest" description="Disordered" evidence="8">
    <location>
        <begin position="1360"/>
        <end position="1421"/>
    </location>
</feature>
<feature type="compositionally biased region" description="Basic and acidic residues" evidence="8">
    <location>
        <begin position="1408"/>
        <end position="1421"/>
    </location>
</feature>
<evidence type="ECO:0000256" key="3">
    <source>
        <dbReference type="ARBA" id="ARBA00022679"/>
    </source>
</evidence>
<dbReference type="SMART" id="SM00486">
    <property type="entry name" value="POLBc"/>
    <property type="match status" value="1"/>
</dbReference>
<dbReference type="GO" id="GO:0000166">
    <property type="term" value="F:nucleotide binding"/>
    <property type="evidence" value="ECO:0007669"/>
    <property type="project" value="InterPro"/>
</dbReference>
<dbReference type="GO" id="GO:0006287">
    <property type="term" value="P:base-excision repair, gap-filling"/>
    <property type="evidence" value="ECO:0007669"/>
    <property type="project" value="TreeGrafter"/>
</dbReference>
<evidence type="ECO:0000256" key="5">
    <source>
        <dbReference type="ARBA" id="ARBA00022932"/>
    </source>
</evidence>
<evidence type="ECO:0000259" key="9">
    <source>
        <dbReference type="Pfam" id="PF00136"/>
    </source>
</evidence>
<feature type="domain" description="DNA-directed DNA polymerase family B multifunctional" evidence="9">
    <location>
        <begin position="698"/>
        <end position="914"/>
    </location>
</feature>